<dbReference type="Pfam" id="PF00575">
    <property type="entry name" value="S1"/>
    <property type="match status" value="1"/>
</dbReference>
<dbReference type="InterPro" id="IPR037027">
    <property type="entry name" value="YqgF/RNaseH-like_dom_sf"/>
</dbReference>
<dbReference type="InterPro" id="IPR050437">
    <property type="entry name" value="Ribos_protein_bS1-like"/>
</dbReference>
<dbReference type="Gene3D" id="2.40.50.140">
    <property type="entry name" value="Nucleic acid-binding proteins"/>
    <property type="match status" value="1"/>
</dbReference>
<dbReference type="SUPFAM" id="SSF53098">
    <property type="entry name" value="Ribonuclease H-like"/>
    <property type="match status" value="1"/>
</dbReference>
<dbReference type="InterPro" id="IPR010994">
    <property type="entry name" value="RuvA_2-like"/>
</dbReference>
<dbReference type="Gene3D" id="1.10.150.310">
    <property type="entry name" value="Tex RuvX-like domain-like"/>
    <property type="match status" value="1"/>
</dbReference>
<dbReference type="Gene3D" id="3.30.420.140">
    <property type="entry name" value="YqgF/RNase H-like domain"/>
    <property type="match status" value="1"/>
</dbReference>
<protein>
    <submittedName>
        <fullName evidence="2">Tex family protein</fullName>
    </submittedName>
</protein>
<evidence type="ECO:0000259" key="1">
    <source>
        <dbReference type="PROSITE" id="PS50126"/>
    </source>
</evidence>
<dbReference type="PROSITE" id="PS50126">
    <property type="entry name" value="S1"/>
    <property type="match status" value="1"/>
</dbReference>
<dbReference type="InterPro" id="IPR023319">
    <property type="entry name" value="Tex-like_HTH_dom_sf"/>
</dbReference>
<dbReference type="InterPro" id="IPR041692">
    <property type="entry name" value="HHH_9"/>
</dbReference>
<dbReference type="GO" id="GO:0006412">
    <property type="term" value="P:translation"/>
    <property type="evidence" value="ECO:0007669"/>
    <property type="project" value="TreeGrafter"/>
</dbReference>
<gene>
    <name evidence="2" type="ORF">PQJ61_10635</name>
</gene>
<dbReference type="InterPro" id="IPR032639">
    <property type="entry name" value="Tex_YqgF"/>
</dbReference>
<dbReference type="GO" id="GO:0005737">
    <property type="term" value="C:cytoplasm"/>
    <property type="evidence" value="ECO:0007669"/>
    <property type="project" value="UniProtKB-ARBA"/>
</dbReference>
<dbReference type="EMBL" id="JAQQAL010000023">
    <property type="protein sequence ID" value="MDC7227206.1"/>
    <property type="molecule type" value="Genomic_DNA"/>
</dbReference>
<dbReference type="InterPro" id="IPR018974">
    <property type="entry name" value="Tex-like_N"/>
</dbReference>
<dbReference type="FunFam" id="1.10.10.650:FF:000001">
    <property type="entry name" value="S1 RNA-binding domain 1"/>
    <property type="match status" value="1"/>
</dbReference>
<dbReference type="PANTHER" id="PTHR10724">
    <property type="entry name" value="30S RIBOSOMAL PROTEIN S1"/>
    <property type="match status" value="1"/>
</dbReference>
<dbReference type="SUPFAM" id="SSF47781">
    <property type="entry name" value="RuvA domain 2-like"/>
    <property type="match status" value="2"/>
</dbReference>
<name>A0AAJ1MKW5_9SPIO</name>
<dbReference type="InterPro" id="IPR044146">
    <property type="entry name" value="S1_Tex"/>
</dbReference>
<dbReference type="InterPro" id="IPR023323">
    <property type="entry name" value="Tex-like_dom_sf"/>
</dbReference>
<dbReference type="InterPro" id="IPR012340">
    <property type="entry name" value="NA-bd_OB-fold"/>
</dbReference>
<reference evidence="2 3" key="1">
    <citation type="submission" date="2022-12" db="EMBL/GenBank/DDBJ databases">
        <title>Metagenome assembled genome from gulf of manar.</title>
        <authorList>
            <person name="Kohli P."/>
            <person name="Pk S."/>
            <person name="Venkata Ramana C."/>
            <person name="Sasikala C."/>
        </authorList>
    </citation>
    <scope>NUCLEOTIDE SEQUENCE [LARGE SCALE GENOMIC DNA]</scope>
    <source>
        <strain evidence="2">JB008</strain>
    </source>
</reference>
<dbReference type="Proteomes" id="UP001221217">
    <property type="component" value="Unassembled WGS sequence"/>
</dbReference>
<dbReference type="SUPFAM" id="SSF158832">
    <property type="entry name" value="Tex N-terminal region-like"/>
    <property type="match status" value="1"/>
</dbReference>
<organism evidence="2 3">
    <name type="scientific">Candidatus Thalassospirochaeta sargassi</name>
    <dbReference type="NCBI Taxonomy" id="3119039"/>
    <lineage>
        <taxon>Bacteria</taxon>
        <taxon>Pseudomonadati</taxon>
        <taxon>Spirochaetota</taxon>
        <taxon>Spirochaetia</taxon>
        <taxon>Spirochaetales</taxon>
        <taxon>Spirochaetaceae</taxon>
        <taxon>Candidatus Thalassospirochaeta</taxon>
    </lineage>
</organism>
<dbReference type="Pfam" id="PF12836">
    <property type="entry name" value="HHH_3"/>
    <property type="match status" value="1"/>
</dbReference>
<dbReference type="FunFam" id="2.40.50.140:FF:000051">
    <property type="entry name" value="RNA-binding transcriptional accessory protein"/>
    <property type="match status" value="1"/>
</dbReference>
<dbReference type="GO" id="GO:0003729">
    <property type="term" value="F:mRNA binding"/>
    <property type="evidence" value="ECO:0007669"/>
    <property type="project" value="TreeGrafter"/>
</dbReference>
<dbReference type="InterPro" id="IPR012337">
    <property type="entry name" value="RNaseH-like_sf"/>
</dbReference>
<dbReference type="PANTHER" id="PTHR10724:SF10">
    <property type="entry name" value="S1 RNA-BINDING DOMAIN-CONTAINING PROTEIN 1"/>
    <property type="match status" value="1"/>
</dbReference>
<dbReference type="FunFam" id="3.30.420.140:FF:000001">
    <property type="entry name" value="RNA-binding transcriptional accessory protein"/>
    <property type="match status" value="1"/>
</dbReference>
<dbReference type="Gene3D" id="1.10.3500.10">
    <property type="entry name" value="Tex N-terminal region-like"/>
    <property type="match status" value="1"/>
</dbReference>
<dbReference type="InterPro" id="IPR006641">
    <property type="entry name" value="YqgF/RNaseH-like_dom"/>
</dbReference>
<accession>A0AAJ1MKW5</accession>
<dbReference type="AlphaFoldDB" id="A0AAJ1MKW5"/>
<dbReference type="SMART" id="SM00732">
    <property type="entry name" value="YqgFc"/>
    <property type="match status" value="1"/>
</dbReference>
<feature type="domain" description="S1 motif" evidence="1">
    <location>
        <begin position="650"/>
        <end position="719"/>
    </location>
</feature>
<dbReference type="Pfam" id="PF22706">
    <property type="entry name" value="Tex_central_region"/>
    <property type="match status" value="1"/>
</dbReference>
<sequence>MNNAYIKETAAELGLRDRQVQAVADLLAEGATVPFISRYRKEMTGNLDEVQIIAIRDRMDEIEALEKRRESILSSLIERELLTPELENAVRSASSMNVLEDVYLPYRPKRKTRASAAKEKGLQPLADAILSFNCADPEAEAAVYIDSEKGVDSVEAALAGASDIIAEKVSENAEIRGELRTLFERRALLSSTVIKKKASEAEKYKDYFDYSEPLSRVPSHRFLAVMRGADEGFLKWHISPDKEDAVHLIDGIVFNGACSPEGAGSSKNCSQANGEFIEAAVDDAWERLISPSLETEFRNAAKKEADLTAIDVFAGNVRNLLLEPPLGRRRMLAVDPGLRTGCKIVVLSAEGDLLEDGVIYPLPPHNKEAAAAELLKRLAVKYDVEAIAVGNGTGGREAEAFVRQVFPTDMIIEQVNESGASIYSASETARKEFPDKDVTVRGAVSIGRRLMDPLAELVKIEPKSIGVGQYQHDVDQKLLKKSLDDVVVSCVNSVGVELNTASRELLSYVSGLSSSIAGKLLKQREKKPFTDINQLHDVAGVGDKVFQQAAGFLRITDGDNPLDAGAVHPESYGIVEKMALRAGVAVSELAGNAELAGGLMPEDFVTESAGLPTITDIIEELKKPGRDPRPEFQSFSFDEGVSKMSDLTENMILNGVVTNVTAFGAFVDIGVHQDGLVHISQIADHFVRDPADELKVNQKVRVKVLTVDEQRKRISLSMKGV</sequence>
<comment type="caution">
    <text evidence="2">The sequence shown here is derived from an EMBL/GenBank/DDBJ whole genome shotgun (WGS) entry which is preliminary data.</text>
</comment>
<evidence type="ECO:0000313" key="2">
    <source>
        <dbReference type="EMBL" id="MDC7227206.1"/>
    </source>
</evidence>
<proteinExistence type="predicted"/>
<dbReference type="Gene3D" id="1.10.10.650">
    <property type="entry name" value="RuvA domain 2-like"/>
    <property type="match status" value="1"/>
</dbReference>
<dbReference type="Pfam" id="PF16921">
    <property type="entry name" value="Tex_YqgF"/>
    <property type="match status" value="1"/>
</dbReference>
<dbReference type="Pfam" id="PF17674">
    <property type="entry name" value="HHH_9"/>
    <property type="match status" value="1"/>
</dbReference>
<dbReference type="SMART" id="SM00316">
    <property type="entry name" value="S1"/>
    <property type="match status" value="1"/>
</dbReference>
<dbReference type="InterPro" id="IPR055179">
    <property type="entry name" value="Tex-like_central_region"/>
</dbReference>
<dbReference type="GO" id="GO:0003735">
    <property type="term" value="F:structural constituent of ribosome"/>
    <property type="evidence" value="ECO:0007669"/>
    <property type="project" value="TreeGrafter"/>
</dbReference>
<dbReference type="CDD" id="cd05685">
    <property type="entry name" value="S1_Tex"/>
    <property type="match status" value="1"/>
</dbReference>
<dbReference type="GO" id="GO:0006139">
    <property type="term" value="P:nucleobase-containing compound metabolic process"/>
    <property type="evidence" value="ECO:0007669"/>
    <property type="project" value="InterPro"/>
</dbReference>
<evidence type="ECO:0000313" key="3">
    <source>
        <dbReference type="Proteomes" id="UP001221217"/>
    </source>
</evidence>
<dbReference type="Pfam" id="PF09371">
    <property type="entry name" value="Tex_N"/>
    <property type="match status" value="1"/>
</dbReference>
<dbReference type="InterPro" id="IPR003029">
    <property type="entry name" value="S1_domain"/>
</dbReference>
<dbReference type="SUPFAM" id="SSF50249">
    <property type="entry name" value="Nucleic acid-binding proteins"/>
    <property type="match status" value="1"/>
</dbReference>